<dbReference type="PIRSF" id="PIRSF029171">
    <property type="entry name" value="Esterase_LipA"/>
    <property type="match status" value="1"/>
</dbReference>
<comment type="caution">
    <text evidence="10">The sequence shown here is derived from an EMBL/GenBank/DDBJ whole genome shotgun (WGS) entry which is preliminary data.</text>
</comment>
<keyword evidence="8" id="KW-1133">Transmembrane helix</keyword>
<dbReference type="GO" id="GO:0004806">
    <property type="term" value="F:triacylglycerol lipase activity"/>
    <property type="evidence" value="ECO:0007669"/>
    <property type="project" value="UniProtKB-EC"/>
</dbReference>
<evidence type="ECO:0000313" key="11">
    <source>
        <dbReference type="Proteomes" id="UP001176517"/>
    </source>
</evidence>
<name>A0AAN6GV37_9BASI</name>
<evidence type="ECO:0000256" key="9">
    <source>
        <dbReference type="SAM" id="SignalP"/>
    </source>
</evidence>
<protein>
    <recommendedName>
        <fullName evidence="3">triacylglycerol lipase</fullName>
        <ecNumber evidence="3">3.1.1.3</ecNumber>
    </recommendedName>
</protein>
<comment type="subcellular location">
    <subcellularLocation>
        <location evidence="2">Secreted</location>
    </subcellularLocation>
</comment>
<evidence type="ECO:0000256" key="6">
    <source>
        <dbReference type="ARBA" id="ARBA00022963"/>
    </source>
</evidence>
<keyword evidence="8" id="KW-0812">Transmembrane</keyword>
<dbReference type="InterPro" id="IPR029058">
    <property type="entry name" value="AB_hydrolase_fold"/>
</dbReference>
<keyword evidence="5" id="KW-0378">Hydrolase</keyword>
<dbReference type="Pfam" id="PF03583">
    <property type="entry name" value="LIP"/>
    <property type="match status" value="1"/>
</dbReference>
<dbReference type="PANTHER" id="PTHR34853:SF1">
    <property type="entry name" value="LIPASE 5"/>
    <property type="match status" value="1"/>
</dbReference>
<evidence type="ECO:0000256" key="5">
    <source>
        <dbReference type="ARBA" id="ARBA00022801"/>
    </source>
</evidence>
<gene>
    <name evidence="10" type="ORF">OC846_003287</name>
</gene>
<dbReference type="AlphaFoldDB" id="A0AAN6GV37"/>
<dbReference type="GO" id="GO:0016042">
    <property type="term" value="P:lipid catabolic process"/>
    <property type="evidence" value="ECO:0007669"/>
    <property type="project" value="UniProtKB-KW"/>
</dbReference>
<comment type="catalytic activity">
    <reaction evidence="1">
        <text>a triacylglycerol + H2O = a diacylglycerol + a fatty acid + H(+)</text>
        <dbReference type="Rhea" id="RHEA:12044"/>
        <dbReference type="ChEBI" id="CHEBI:15377"/>
        <dbReference type="ChEBI" id="CHEBI:15378"/>
        <dbReference type="ChEBI" id="CHEBI:17855"/>
        <dbReference type="ChEBI" id="CHEBI:18035"/>
        <dbReference type="ChEBI" id="CHEBI:28868"/>
        <dbReference type="EC" id="3.1.1.3"/>
    </reaction>
</comment>
<dbReference type="GO" id="GO:0005576">
    <property type="term" value="C:extracellular region"/>
    <property type="evidence" value="ECO:0007669"/>
    <property type="project" value="UniProtKB-SubCell"/>
</dbReference>
<evidence type="ECO:0000256" key="1">
    <source>
        <dbReference type="ARBA" id="ARBA00001024"/>
    </source>
</evidence>
<dbReference type="PANTHER" id="PTHR34853">
    <property type="match status" value="1"/>
</dbReference>
<evidence type="ECO:0000256" key="2">
    <source>
        <dbReference type="ARBA" id="ARBA00004613"/>
    </source>
</evidence>
<evidence type="ECO:0000256" key="4">
    <source>
        <dbReference type="ARBA" id="ARBA00022525"/>
    </source>
</evidence>
<proteinExistence type="predicted"/>
<evidence type="ECO:0000313" key="10">
    <source>
        <dbReference type="EMBL" id="KAK0551417.1"/>
    </source>
</evidence>
<evidence type="ECO:0000256" key="3">
    <source>
        <dbReference type="ARBA" id="ARBA00013279"/>
    </source>
</evidence>
<dbReference type="EMBL" id="JAPDMZ010000077">
    <property type="protein sequence ID" value="KAK0551417.1"/>
    <property type="molecule type" value="Genomic_DNA"/>
</dbReference>
<keyword evidence="4" id="KW-0964">Secreted</keyword>
<feature type="transmembrane region" description="Helical" evidence="8">
    <location>
        <begin position="425"/>
        <end position="446"/>
    </location>
</feature>
<keyword evidence="11" id="KW-1185">Reference proteome</keyword>
<sequence length="476" mass="50828">MQLLKSFTLLSTFVATAVIAAPPSERILEPRLIFPSGNSSTPGSLPSKDPFYVPPSGWQSKANGAILASRQVSPSNGNAATAWQILLKTTDALGNPDHTVTTILVPKKAVSPPKIVSIQLPEDAASVDCAPSAALVKNSKSNFAIAVPFLGQGVDSSLQAGYYVNIPDHEGSRALVFVGNMEGHAVLDSLKAATKFPTAIPGVTAQTPIVMGGYSGGAHATAWASQLAPKYAPKLNILGQVIGGTPVNVTSILTDGKRYFTGFPLLRTLPDPFRTLIVVMQFFAGFAGAGVVGDIDANIYPNGTKYLADIQNNKCIAQVVLNYAGKDLFSFFKIKDPLNDPIPQKRLAENILGNDGSVLKIKTIMYHSVKDDCIPFQDAQKYATAQCAAGANLNFVVDQDQSHLGEGEFWVRQPLPPLLTRAESMVLTLWSIFLLLLLYLLPPLVCPDLKRAKDFSSWILAFHNGTANSSCNSSSS</sequence>
<keyword evidence="8" id="KW-0472">Membrane</keyword>
<dbReference type="Gene3D" id="3.40.50.1820">
    <property type="entry name" value="alpha/beta hydrolase"/>
    <property type="match status" value="1"/>
</dbReference>
<reference evidence="10" key="1">
    <citation type="journal article" date="2023" name="PhytoFront">
        <title>Draft Genome Resources of Seven Strains of Tilletia horrida, Causal Agent of Kernel Smut of Rice.</title>
        <authorList>
            <person name="Khanal S."/>
            <person name="Antony Babu S."/>
            <person name="Zhou X.G."/>
        </authorList>
    </citation>
    <scope>NUCLEOTIDE SEQUENCE</scope>
    <source>
        <strain evidence="10">TX6</strain>
    </source>
</reference>
<accession>A0AAN6GV37</accession>
<dbReference type="SUPFAM" id="SSF53474">
    <property type="entry name" value="alpha/beta-Hydrolases"/>
    <property type="match status" value="1"/>
</dbReference>
<keyword evidence="7" id="KW-0443">Lipid metabolism</keyword>
<evidence type="ECO:0000256" key="8">
    <source>
        <dbReference type="SAM" id="Phobius"/>
    </source>
</evidence>
<keyword evidence="6" id="KW-0442">Lipid degradation</keyword>
<dbReference type="Gene3D" id="1.10.260.130">
    <property type="match status" value="1"/>
</dbReference>
<dbReference type="InterPro" id="IPR005152">
    <property type="entry name" value="Lipase_secreted"/>
</dbReference>
<dbReference type="EC" id="3.1.1.3" evidence="3"/>
<organism evidence="10 11">
    <name type="scientific">Tilletia horrida</name>
    <dbReference type="NCBI Taxonomy" id="155126"/>
    <lineage>
        <taxon>Eukaryota</taxon>
        <taxon>Fungi</taxon>
        <taxon>Dikarya</taxon>
        <taxon>Basidiomycota</taxon>
        <taxon>Ustilaginomycotina</taxon>
        <taxon>Exobasidiomycetes</taxon>
        <taxon>Tilletiales</taxon>
        <taxon>Tilletiaceae</taxon>
        <taxon>Tilletia</taxon>
    </lineage>
</organism>
<feature type="chain" id="PRO_5042833876" description="triacylglycerol lipase" evidence="9">
    <location>
        <begin position="21"/>
        <end position="476"/>
    </location>
</feature>
<evidence type="ECO:0000256" key="7">
    <source>
        <dbReference type="ARBA" id="ARBA00023098"/>
    </source>
</evidence>
<feature type="signal peptide" evidence="9">
    <location>
        <begin position="1"/>
        <end position="20"/>
    </location>
</feature>
<keyword evidence="9" id="KW-0732">Signal</keyword>
<dbReference type="Proteomes" id="UP001176517">
    <property type="component" value="Unassembled WGS sequence"/>
</dbReference>